<evidence type="ECO:0000256" key="1">
    <source>
        <dbReference type="ARBA" id="ARBA00004571"/>
    </source>
</evidence>
<dbReference type="InterPro" id="IPR023996">
    <property type="entry name" value="TonB-dep_OMP_SusC/RagA"/>
</dbReference>
<dbReference type="AlphaFoldDB" id="A0A1W2DAG3"/>
<comment type="similarity">
    <text evidence="10 11">Belongs to the TonB-dependent receptor family.</text>
</comment>
<gene>
    <name evidence="15" type="ORF">SAMN04488524_3503</name>
</gene>
<dbReference type="Pfam" id="PF13715">
    <property type="entry name" value="CarbopepD_reg_2"/>
    <property type="match status" value="1"/>
</dbReference>
<keyword evidence="6" id="KW-0408">Iron</keyword>
<evidence type="ECO:0000256" key="11">
    <source>
        <dbReference type="RuleBase" id="RU003357"/>
    </source>
</evidence>
<evidence type="ECO:0000256" key="10">
    <source>
        <dbReference type="PROSITE-ProRule" id="PRU01360"/>
    </source>
</evidence>
<dbReference type="InterPro" id="IPR008969">
    <property type="entry name" value="CarboxyPept-like_regulatory"/>
</dbReference>
<dbReference type="SUPFAM" id="SSF49464">
    <property type="entry name" value="Carboxypeptidase regulatory domain-like"/>
    <property type="match status" value="1"/>
</dbReference>
<keyword evidence="5 10" id="KW-0812">Transmembrane</keyword>
<dbReference type="SUPFAM" id="SSF56935">
    <property type="entry name" value="Porins"/>
    <property type="match status" value="1"/>
</dbReference>
<dbReference type="Pfam" id="PF07715">
    <property type="entry name" value="Plug"/>
    <property type="match status" value="1"/>
</dbReference>
<dbReference type="InterPro" id="IPR036942">
    <property type="entry name" value="Beta-barrel_TonB_sf"/>
</dbReference>
<dbReference type="Gene3D" id="2.40.170.20">
    <property type="entry name" value="TonB-dependent receptor, beta-barrel domain"/>
    <property type="match status" value="1"/>
</dbReference>
<keyword evidence="4" id="KW-0406">Ion transport</keyword>
<dbReference type="InterPro" id="IPR037066">
    <property type="entry name" value="Plug_dom_sf"/>
</dbReference>
<evidence type="ECO:0000259" key="14">
    <source>
        <dbReference type="Pfam" id="PF07715"/>
    </source>
</evidence>
<dbReference type="PROSITE" id="PS52016">
    <property type="entry name" value="TONB_DEPENDENT_REC_3"/>
    <property type="match status" value="1"/>
</dbReference>
<proteinExistence type="inferred from homology"/>
<evidence type="ECO:0000259" key="13">
    <source>
        <dbReference type="Pfam" id="PF07660"/>
    </source>
</evidence>
<sequence length="1131" mass="125635">MKINRFNLGMPFCRLPNVSYCIMRINIIVLIIAIFAVQVSASTGYAQKITIHKNNVSLATVLKEIRLQSGYDFIYDVDLIRQVKVISIEVSNAALEDALKACLKNQPFTFSIANNTIIIKEKSNGILDGLLSYFKAIDIRGRVVSEDGKPIPGANILIKGTKNGTRTNEKGEFFIRGIEMKTTLVISYIGYKTREVVATGKENELLIKMELEEQMMKDVVITGMFERKKESFTGSAATITGDQLRAVGNQNVVQMLRSLDPSFIIVDNNLKGSDPNALARIELRGKTSIAQNTNLGTLTDQFAVDPNMPLFILDGFESSLRQITDLDINRIASITILKDAASTALYGARSANGVIVVETIRPKAGELRVSYTGDFSVSAADLSDYNLMNSEEKLEFERLAGRYNGNGVGNEDYVMLERFYNQRLKTVREGINTYWLNEPLRSTAFTQNHSVYASGGSNEFQFGVGANMQNITGLMRGSDRKNWGARADLTYRSGRFNVSNRTFISGSRADESPYGSFTTYAKINPYYKKEIVGKYVEQIPAGYDGRALANVPNPLYNAQLNSEQYVTGLSLQNNLGFNFDLNRSLRFTGALQLSKNINTSVNFISPLNTVFDNTTVLEKGSYTNGRTEGFNYSGNLGVTYNKVIREKHVLTGNARAEVQETNSNFIGLTAVGFPVGVTGNPSFAYGYQPNAKPQVLTPPKTRRVNALASINYVYDNRYFLDATYRIDGSTAFGTAKRYSPFWAVGLGWNVRNEKFLKAADWISSLIVRGNMGSTGNQSFGSFASATVYTLEANSNYFGQGLYHTSLGNPNLDWQKTLQTSIGIDMGMFQNRFTATIDAYRKYTDPLIVTIDVPGSNGISSYPMNAGNMTVKGIEANLKYSPVFNLNQRIIWTLGLTGSMYNSRYNGFGNMLNSLNAEQQRSNSIQRFTDGRSPDDIWAVQSLGIDPGSGREVFLKKDGTYTFDYDPADIKVIANGRPAIEGVVNSSLRIKNLTVSAYIRYSLGGSRFNNALYDKVENISYDDLSFNQDKRALELRWKQPGDIAQFKGISLTDYTPISSRFIQKENIITGESIAVGYELTPASASWLKQVHLQNLRFSAYMNNIFRLSNIVSERGIDYPFANTVSFSINASF</sequence>
<dbReference type="EMBL" id="FWXT01000003">
    <property type="protein sequence ID" value="SMC94036.1"/>
    <property type="molecule type" value="Genomic_DNA"/>
</dbReference>
<name>A0A1W2DAG3_9SPHI</name>
<dbReference type="Pfam" id="PF00593">
    <property type="entry name" value="TonB_dep_Rec_b-barrel"/>
    <property type="match status" value="1"/>
</dbReference>
<feature type="domain" description="Secretin/TonB short N-terminal" evidence="13">
    <location>
        <begin position="71"/>
        <end position="120"/>
    </location>
</feature>
<dbReference type="STRING" id="151894.SAMN04488524_3503"/>
<evidence type="ECO:0000313" key="15">
    <source>
        <dbReference type="EMBL" id="SMC94036.1"/>
    </source>
</evidence>
<comment type="subcellular location">
    <subcellularLocation>
        <location evidence="1 10">Cell outer membrane</location>
        <topology evidence="1 10">Multi-pass membrane protein</topology>
    </subcellularLocation>
</comment>
<accession>A0A1W2DAG3</accession>
<keyword evidence="7 11" id="KW-0798">TonB box</keyword>
<dbReference type="Gene3D" id="2.60.40.1120">
    <property type="entry name" value="Carboxypeptidase-like, regulatory domain"/>
    <property type="match status" value="1"/>
</dbReference>
<keyword evidence="2 10" id="KW-0813">Transport</keyword>
<evidence type="ECO:0000259" key="12">
    <source>
        <dbReference type="Pfam" id="PF00593"/>
    </source>
</evidence>
<evidence type="ECO:0000256" key="3">
    <source>
        <dbReference type="ARBA" id="ARBA00022452"/>
    </source>
</evidence>
<reference evidence="16" key="1">
    <citation type="submission" date="2017-04" db="EMBL/GenBank/DDBJ databases">
        <authorList>
            <person name="Varghese N."/>
            <person name="Submissions S."/>
        </authorList>
    </citation>
    <scope>NUCLEOTIDE SEQUENCE [LARGE SCALE GENOMIC DNA]</scope>
    <source>
        <strain evidence="16">DSM 12126</strain>
    </source>
</reference>
<keyword evidence="16" id="KW-1185">Reference proteome</keyword>
<dbReference type="InterPro" id="IPR011662">
    <property type="entry name" value="Secretin/TonB_short_N"/>
</dbReference>
<dbReference type="NCBIfam" id="TIGR04057">
    <property type="entry name" value="SusC_RagA_signa"/>
    <property type="match status" value="1"/>
</dbReference>
<dbReference type="InterPro" id="IPR012910">
    <property type="entry name" value="Plug_dom"/>
</dbReference>
<evidence type="ECO:0000256" key="6">
    <source>
        <dbReference type="ARBA" id="ARBA00023004"/>
    </source>
</evidence>
<dbReference type="InterPro" id="IPR023997">
    <property type="entry name" value="TonB-dep_OMP_SusC/RagA_CS"/>
</dbReference>
<evidence type="ECO:0000256" key="8">
    <source>
        <dbReference type="ARBA" id="ARBA00023136"/>
    </source>
</evidence>
<evidence type="ECO:0000256" key="4">
    <source>
        <dbReference type="ARBA" id="ARBA00022496"/>
    </source>
</evidence>
<keyword evidence="4" id="KW-0410">Iron transport</keyword>
<dbReference type="NCBIfam" id="TIGR04056">
    <property type="entry name" value="OMP_RagA_SusC"/>
    <property type="match status" value="1"/>
</dbReference>
<dbReference type="OrthoDB" id="1094723at2"/>
<evidence type="ECO:0000256" key="2">
    <source>
        <dbReference type="ARBA" id="ARBA00022448"/>
    </source>
</evidence>
<dbReference type="InterPro" id="IPR039426">
    <property type="entry name" value="TonB-dep_rcpt-like"/>
</dbReference>
<dbReference type="Pfam" id="PF07660">
    <property type="entry name" value="STN"/>
    <property type="match status" value="1"/>
</dbReference>
<evidence type="ECO:0000256" key="7">
    <source>
        <dbReference type="ARBA" id="ARBA00023077"/>
    </source>
</evidence>
<dbReference type="GO" id="GO:0009279">
    <property type="term" value="C:cell outer membrane"/>
    <property type="evidence" value="ECO:0007669"/>
    <property type="project" value="UniProtKB-SubCell"/>
</dbReference>
<keyword evidence="9 10" id="KW-0998">Cell outer membrane</keyword>
<dbReference type="RefSeq" id="WP_084240306.1">
    <property type="nucleotide sequence ID" value="NZ_FWXT01000003.1"/>
</dbReference>
<dbReference type="GO" id="GO:0006826">
    <property type="term" value="P:iron ion transport"/>
    <property type="evidence" value="ECO:0007669"/>
    <property type="project" value="UniProtKB-KW"/>
</dbReference>
<organism evidence="15 16">
    <name type="scientific">Pedobacter africanus</name>
    <dbReference type="NCBI Taxonomy" id="151894"/>
    <lineage>
        <taxon>Bacteria</taxon>
        <taxon>Pseudomonadati</taxon>
        <taxon>Bacteroidota</taxon>
        <taxon>Sphingobacteriia</taxon>
        <taxon>Sphingobacteriales</taxon>
        <taxon>Sphingobacteriaceae</taxon>
        <taxon>Pedobacter</taxon>
    </lineage>
</organism>
<evidence type="ECO:0000256" key="5">
    <source>
        <dbReference type="ARBA" id="ARBA00022692"/>
    </source>
</evidence>
<evidence type="ECO:0000313" key="16">
    <source>
        <dbReference type="Proteomes" id="UP000192756"/>
    </source>
</evidence>
<dbReference type="Proteomes" id="UP000192756">
    <property type="component" value="Unassembled WGS sequence"/>
</dbReference>
<keyword evidence="8 10" id="KW-0472">Membrane</keyword>
<feature type="domain" description="TonB-dependent receptor plug" evidence="14">
    <location>
        <begin position="229"/>
        <end position="354"/>
    </location>
</feature>
<keyword evidence="3 10" id="KW-1134">Transmembrane beta strand</keyword>
<evidence type="ECO:0000256" key="9">
    <source>
        <dbReference type="ARBA" id="ARBA00023237"/>
    </source>
</evidence>
<protein>
    <submittedName>
        <fullName evidence="15">TonB-linked outer membrane protein, SusC/RagA family</fullName>
    </submittedName>
</protein>
<dbReference type="InterPro" id="IPR000531">
    <property type="entry name" value="Beta-barrel_TonB"/>
</dbReference>
<dbReference type="Gene3D" id="2.170.130.10">
    <property type="entry name" value="TonB-dependent receptor, plug domain"/>
    <property type="match status" value="1"/>
</dbReference>
<dbReference type="Gene3D" id="3.55.50.30">
    <property type="match status" value="1"/>
</dbReference>
<feature type="domain" description="TonB-dependent receptor-like beta-barrel" evidence="12">
    <location>
        <begin position="563"/>
        <end position="905"/>
    </location>
</feature>